<name>A0A517Y7D0_9BACT</name>
<accession>A0A517Y7D0</accession>
<keyword evidence="1" id="KW-0175">Coiled coil</keyword>
<feature type="compositionally biased region" description="Gly residues" evidence="2">
    <location>
        <begin position="72"/>
        <end position="81"/>
    </location>
</feature>
<keyword evidence="5" id="KW-1185">Reference proteome</keyword>
<keyword evidence="3" id="KW-0732">Signal</keyword>
<evidence type="ECO:0000256" key="1">
    <source>
        <dbReference type="SAM" id="Coils"/>
    </source>
</evidence>
<evidence type="ECO:0000313" key="5">
    <source>
        <dbReference type="Proteomes" id="UP000315017"/>
    </source>
</evidence>
<dbReference type="Proteomes" id="UP000315017">
    <property type="component" value="Chromosome"/>
</dbReference>
<feature type="compositionally biased region" description="Gly residues" evidence="2">
    <location>
        <begin position="114"/>
        <end position="133"/>
    </location>
</feature>
<evidence type="ECO:0000256" key="2">
    <source>
        <dbReference type="SAM" id="MobiDB-lite"/>
    </source>
</evidence>
<feature type="region of interest" description="Disordered" evidence="2">
    <location>
        <begin position="21"/>
        <end position="145"/>
    </location>
</feature>
<feature type="compositionally biased region" description="Basic and acidic residues" evidence="2">
    <location>
        <begin position="88"/>
        <end position="98"/>
    </location>
</feature>
<sequence precursor="true">MRHSYYLAMSAALLVASSVVTDAQDAKSDVKQPAPPRSVREGDAPQPRGEGGPPPRRFEDGGPGGPGPGPGGPRFGPGGERGFNPPPRDGKPGDRPPPREGGPGDRPPPPPGGPFRGPGGPGMGGPGGPGMLGPGMDWQRLEQHDPEMYALMKSDVEHEEKSLEISRKIRQLPRDQRVKLVEELTTVLNEHFDVRQKRRELQVKRMEEELKRLREAVTKRNETREGIVRKRLGELTGDDSDQDF</sequence>
<gene>
    <name evidence="4" type="ORF">ETAA8_12100</name>
</gene>
<feature type="chain" id="PRO_5021763014" evidence="3">
    <location>
        <begin position="23"/>
        <end position="244"/>
    </location>
</feature>
<protein>
    <submittedName>
        <fullName evidence="4">Uncharacterized protein</fullName>
    </submittedName>
</protein>
<reference evidence="4 5" key="1">
    <citation type="submission" date="2019-02" db="EMBL/GenBank/DDBJ databases">
        <title>Deep-cultivation of Planctomycetes and their phenomic and genomic characterization uncovers novel biology.</title>
        <authorList>
            <person name="Wiegand S."/>
            <person name="Jogler M."/>
            <person name="Boedeker C."/>
            <person name="Pinto D."/>
            <person name="Vollmers J."/>
            <person name="Rivas-Marin E."/>
            <person name="Kohn T."/>
            <person name="Peeters S.H."/>
            <person name="Heuer A."/>
            <person name="Rast P."/>
            <person name="Oberbeckmann S."/>
            <person name="Bunk B."/>
            <person name="Jeske O."/>
            <person name="Meyerdierks A."/>
            <person name="Storesund J.E."/>
            <person name="Kallscheuer N."/>
            <person name="Luecker S."/>
            <person name="Lage O.M."/>
            <person name="Pohl T."/>
            <person name="Merkel B.J."/>
            <person name="Hornburger P."/>
            <person name="Mueller R.-W."/>
            <person name="Bruemmer F."/>
            <person name="Labrenz M."/>
            <person name="Spormann A.M."/>
            <person name="Op den Camp H."/>
            <person name="Overmann J."/>
            <person name="Amann R."/>
            <person name="Jetten M.S.M."/>
            <person name="Mascher T."/>
            <person name="Medema M.H."/>
            <person name="Devos D.P."/>
            <person name="Kaster A.-K."/>
            <person name="Ovreas L."/>
            <person name="Rohde M."/>
            <person name="Galperin M.Y."/>
            <person name="Jogler C."/>
        </authorList>
    </citation>
    <scope>NUCLEOTIDE SEQUENCE [LARGE SCALE GENOMIC DNA]</scope>
    <source>
        <strain evidence="4 5">ETA_A8</strain>
    </source>
</reference>
<evidence type="ECO:0000256" key="3">
    <source>
        <dbReference type="SAM" id="SignalP"/>
    </source>
</evidence>
<dbReference type="AlphaFoldDB" id="A0A517Y7D0"/>
<organism evidence="4 5">
    <name type="scientific">Anatilimnocola aggregata</name>
    <dbReference type="NCBI Taxonomy" id="2528021"/>
    <lineage>
        <taxon>Bacteria</taxon>
        <taxon>Pseudomonadati</taxon>
        <taxon>Planctomycetota</taxon>
        <taxon>Planctomycetia</taxon>
        <taxon>Pirellulales</taxon>
        <taxon>Pirellulaceae</taxon>
        <taxon>Anatilimnocola</taxon>
    </lineage>
</organism>
<evidence type="ECO:0000313" key="4">
    <source>
        <dbReference type="EMBL" id="QDU26136.1"/>
    </source>
</evidence>
<dbReference type="EMBL" id="CP036274">
    <property type="protein sequence ID" value="QDU26136.1"/>
    <property type="molecule type" value="Genomic_DNA"/>
</dbReference>
<dbReference type="KEGG" id="aagg:ETAA8_12100"/>
<feature type="coiled-coil region" evidence="1">
    <location>
        <begin position="196"/>
        <end position="223"/>
    </location>
</feature>
<proteinExistence type="predicted"/>
<feature type="signal peptide" evidence="3">
    <location>
        <begin position="1"/>
        <end position="22"/>
    </location>
</feature>
<dbReference type="RefSeq" id="WP_202921586.1">
    <property type="nucleotide sequence ID" value="NZ_CP036274.1"/>
</dbReference>